<evidence type="ECO:0000313" key="5">
    <source>
        <dbReference type="Proteomes" id="UP001175000"/>
    </source>
</evidence>
<gene>
    <name evidence="4" type="ORF">B0T14DRAFT_457391</name>
</gene>
<keyword evidence="5" id="KW-1185">Reference proteome</keyword>
<organism evidence="4 5">
    <name type="scientific">Immersiella caudata</name>
    <dbReference type="NCBI Taxonomy" id="314043"/>
    <lineage>
        <taxon>Eukaryota</taxon>
        <taxon>Fungi</taxon>
        <taxon>Dikarya</taxon>
        <taxon>Ascomycota</taxon>
        <taxon>Pezizomycotina</taxon>
        <taxon>Sordariomycetes</taxon>
        <taxon>Sordariomycetidae</taxon>
        <taxon>Sordariales</taxon>
        <taxon>Lasiosphaeriaceae</taxon>
        <taxon>Immersiella</taxon>
    </lineage>
</organism>
<reference evidence="4" key="1">
    <citation type="submission" date="2023-06" db="EMBL/GenBank/DDBJ databases">
        <title>Genome-scale phylogeny and comparative genomics of the fungal order Sordariales.</title>
        <authorList>
            <consortium name="Lawrence Berkeley National Laboratory"/>
            <person name="Hensen N."/>
            <person name="Bonometti L."/>
            <person name="Westerberg I."/>
            <person name="Brannstrom I.O."/>
            <person name="Guillou S."/>
            <person name="Cros-Aarteil S."/>
            <person name="Calhoun S."/>
            <person name="Haridas S."/>
            <person name="Kuo A."/>
            <person name="Mondo S."/>
            <person name="Pangilinan J."/>
            <person name="Riley R."/>
            <person name="Labutti K."/>
            <person name="Andreopoulos B."/>
            <person name="Lipzen A."/>
            <person name="Chen C."/>
            <person name="Yanf M."/>
            <person name="Daum C."/>
            <person name="Ng V."/>
            <person name="Clum A."/>
            <person name="Steindorff A."/>
            <person name="Ohm R."/>
            <person name="Martin F."/>
            <person name="Silar P."/>
            <person name="Natvig D."/>
            <person name="Lalanne C."/>
            <person name="Gautier V."/>
            <person name="Ament-Velasquez S.L."/>
            <person name="Kruys A."/>
            <person name="Hutchinson M.I."/>
            <person name="Powell A.J."/>
            <person name="Barry K."/>
            <person name="Miller A.N."/>
            <person name="Grigoriev I.V."/>
            <person name="Debuchy R."/>
            <person name="Gladieux P."/>
            <person name="Thoren M.H."/>
            <person name="Johannesson H."/>
        </authorList>
    </citation>
    <scope>NUCLEOTIDE SEQUENCE</scope>
    <source>
        <strain evidence="4">CBS 606.72</strain>
    </source>
</reference>
<dbReference type="PANTHER" id="PTHR10039">
    <property type="entry name" value="AMELOGENIN"/>
    <property type="match status" value="1"/>
</dbReference>
<evidence type="ECO:0000313" key="4">
    <source>
        <dbReference type="EMBL" id="KAK0620403.1"/>
    </source>
</evidence>
<evidence type="ECO:0000256" key="2">
    <source>
        <dbReference type="SAM" id="MobiDB-lite"/>
    </source>
</evidence>
<dbReference type="InterPro" id="IPR056884">
    <property type="entry name" value="NPHP3-like_N"/>
</dbReference>
<dbReference type="EMBL" id="JAULSU010000004">
    <property type="protein sequence ID" value="KAK0620403.1"/>
    <property type="molecule type" value="Genomic_DNA"/>
</dbReference>
<comment type="caution">
    <text evidence="4">The sequence shown here is derived from an EMBL/GenBank/DDBJ whole genome shotgun (WGS) entry which is preliminary data.</text>
</comment>
<dbReference type="InterPro" id="IPR011990">
    <property type="entry name" value="TPR-like_helical_dom_sf"/>
</dbReference>
<feature type="region of interest" description="Disordered" evidence="2">
    <location>
        <begin position="1961"/>
        <end position="1982"/>
    </location>
</feature>
<dbReference type="Gene3D" id="1.25.40.10">
    <property type="entry name" value="Tetratricopeptide repeat domain"/>
    <property type="match status" value="1"/>
</dbReference>
<sequence length="2127" mass="240995">METIRAGLQESAHGLSAKSLRKGSDALSVSVSTVSSSSSEKTVQIADDAVSVSTSNTAHSQVTTTTASIHVTRIAEITRVIRDDICRFGDYSETFFNTLDLRSYLEYISDERLIHMPRRGSDWDRVLRAAQCFGLQLWWFGAGVGQFCPGTESASITALGSTQILLEIGPQQAEALLPTFQALYELSLLILHVSQIHDIYHSSREVKETVAQLYCDVVDLVGSISIYYRQQISNLGAGKSVTIDFDAVFGGDLAAVWKRRGLLTSKMWSLKLGYRSSGLTLKSIRHHLKHDRSVQGSFYDQVAESIKRAEDTCEWLKNPLIEFFRGSDKALTITGESGTGKTVLAGWIKERLQRPLNHTQFSTLLYTFPHDSPGQCTALEFLKGILFQLLEKSVGDVSLYEKLSAAFEAYGQHHSQSKLETSLWTALESGLRTLNDRGSNLVIIVDGFHELIGDKTPLEFHKALRKCISKFKTIRMVTLSKAISHLSDGCSHFTITPQHLSSDIKAYFRQTFSSLAPFSKLGGEDRDKIVQELTQKAKTSFIWAYVVTRVLAKEATPDSFLKTARGFSANLEETLKKLFTGLSLKSEATRTLLSFMLAADRPLMVAEMAELLRLNVQARKFGDEVNVPRLIKSTCGDIVVIQGGMVRFKSKSIHAYTQSQMGKSLPSAKDAHRHLTLALLLYSRLSLLNDCDPSFDLIGDKNLDELFHSNALLYYAVRHWQSHFRASSLCGEDGALLLSKDFREFFPASCRFALLERSSRSYGLPPSRLIELHEFSLKIREASFGEKHIAVLQSLIILGNLHVSTTETLAGAKCFYRAATLGKAILSSVNAAVVTCTTLFLQYTETITITTRTEIVTYREQMILLIIEVYKEKHGRNSKLVIKWYEILAKLYIDIKEEHNAAVIRKVLYEIYIFVYGKKSPEARRLCEHLGGMDIVLKGETSVTGINEYAELFFEATDGKEPDDEKRVEILLRLALFYENQKQWYLAEKIYITLWRRLSEICRLKTTITLHITKINIALEYIRFLKRLGRIEEASNILICLWVEYEHHSCEEKSIIVLIREIGVLFKAFGLLQIAILVFTKVWGWFKSKGTVTDEEAVQTTILITEVVEEITETTVTTKTTTTTVTEVTETVVREIFETHFTRCKKSKVDLVFFNSCLALVNLFIKGEKWADAEVIIKRSLEVTWKAILTAEVSVELSEHFVSECILVATRLAICYHRQHFFDKAEAIYLRIYYACLTSLQVTDVRIEEALAVLIRFYEEHHRHERVIEVYVELLAKYRKQLGASHKLTIRLLYALASHCKLLGRVEAYEYYIEIVKVLNANRKHCHHDAFEAAVILVTYYHERKSWLELQHICGVLWETFIHHGKECVFTEELIHLIYERYVHVLEFHAKVEISVLYEISVRYRETVTVRFSSSSSILILAMIALAGFCARIEKHQHESVTIYEEVIKRTTETKTTATAITETTVTTVKKRLSKVYVTIITSGASTTTTTVERAIQLCLEAYAQLIVQFGCWHEKTLLKLRDIVVLYQKLGTKECQTKITQILTVAFINIAKSGCGSMSFYHAAATLAEIYLAAGLVQHGLKIVRYSRHITVFGEDFEMATDVVLKFDATITKAAFVFLVFFERHLTEKVVSTYSELMAVTLLEISLYEEYKRVIGTETKVEVILECGAKLRSFWVEQKHEHMIVILDKKLFHIFKTKYSAFIKTQDEHTRIFYLALLASLSKEFTKVDFAALVCKSGNAKVAALLEAGDFKKALEVAKCVFHFAHGQHLYNDLHRARYAYNLAEFMAGIDVRKPNDPKLWSEYLKFSALVTTEALAIFKANKIDFVRLKFEDLAGIVRLLGSQQNYPELEALLLKLWQSREVQKQWDAARVLAVGRLMVHAHVATNHLSAAIDLCDTMCYNLRRSRGALDPVTVEMSQMLAALYTADNCPGRAMSIHEQILREIEATLHKDFHSKPPILYYQSNGSKSPTSPPPAVARQKPEELAKTASWSLELLKRSHLRLGGWTKPEAEFTALHARLHERLGKSGLQVPAPDTWAKEREANKDKPDDLIGKYVGLREWEWLLVADEEEKGHQHGHENGANVNVSVMGVNGVCGGVVDGSLKRRSRWGNEVDHVLVATKEWLLA</sequence>
<feature type="domain" description="Nephrocystin 3-like N-terminal" evidence="3">
    <location>
        <begin position="312"/>
        <end position="476"/>
    </location>
</feature>
<keyword evidence="1" id="KW-0677">Repeat</keyword>
<name>A0AA39WRT2_9PEZI</name>
<dbReference type="InterPro" id="IPR027417">
    <property type="entry name" value="P-loop_NTPase"/>
</dbReference>
<dbReference type="Pfam" id="PF24883">
    <property type="entry name" value="NPHP3_N"/>
    <property type="match status" value="1"/>
</dbReference>
<dbReference type="Proteomes" id="UP001175000">
    <property type="component" value="Unassembled WGS sequence"/>
</dbReference>
<evidence type="ECO:0000256" key="1">
    <source>
        <dbReference type="ARBA" id="ARBA00022737"/>
    </source>
</evidence>
<evidence type="ECO:0000259" key="3">
    <source>
        <dbReference type="Pfam" id="PF24883"/>
    </source>
</evidence>
<proteinExistence type="predicted"/>
<dbReference type="Gene3D" id="3.40.50.300">
    <property type="entry name" value="P-loop containing nucleotide triphosphate hydrolases"/>
    <property type="match status" value="1"/>
</dbReference>
<accession>A0AA39WRT2</accession>
<dbReference type="PANTHER" id="PTHR10039:SF9">
    <property type="entry name" value="NACHT DOMAIN PROTEIN (AFU_ORTHOLOGUE AFUA_2G01760)"/>
    <property type="match status" value="1"/>
</dbReference>
<dbReference type="SUPFAM" id="SSF52540">
    <property type="entry name" value="P-loop containing nucleoside triphosphate hydrolases"/>
    <property type="match status" value="1"/>
</dbReference>
<protein>
    <recommendedName>
        <fullName evidence="3">Nephrocystin 3-like N-terminal domain-containing protein</fullName>
    </recommendedName>
</protein>